<proteinExistence type="predicted"/>
<reference evidence="1 2" key="1">
    <citation type="journal article" date="2024" name="Arch. Microbiol.">
        <title>Corallococcus caeni sp. nov., a novel myxobacterium isolated from activated sludge.</title>
        <authorList>
            <person name="Tomita S."/>
            <person name="Nakai R."/>
            <person name="Kuroda K."/>
            <person name="Kurashita H."/>
            <person name="Hatamoto M."/>
            <person name="Yamaguchi T."/>
            <person name="Narihiro T."/>
        </authorList>
    </citation>
    <scope>NUCLEOTIDE SEQUENCE [LARGE SCALE GENOMIC DNA]</scope>
    <source>
        <strain evidence="1 2">NO1</strain>
    </source>
</reference>
<evidence type="ECO:0008006" key="3">
    <source>
        <dbReference type="Google" id="ProtNLM"/>
    </source>
</evidence>
<evidence type="ECO:0000313" key="2">
    <source>
        <dbReference type="Proteomes" id="UP001342631"/>
    </source>
</evidence>
<dbReference type="Proteomes" id="UP001342631">
    <property type="component" value="Unassembled WGS sequence"/>
</dbReference>
<protein>
    <recommendedName>
        <fullName evidence="3">DUF946 domain-containing protein</fullName>
    </recommendedName>
</protein>
<dbReference type="EMBL" id="BTTX01000007">
    <property type="protein sequence ID" value="GMU10097.1"/>
    <property type="molecule type" value="Genomic_DNA"/>
</dbReference>
<evidence type="ECO:0000313" key="1">
    <source>
        <dbReference type="EMBL" id="GMU10097.1"/>
    </source>
</evidence>
<name>A0ABQ6R1J5_9BACT</name>
<accession>A0ABQ6R1J5</accession>
<sequence>MEGEGRAVVSSAAMLPLRTRIAPLAVALFTLVGLCFPAQAEAQAWSLTTAQRQAFLRYYAPVIFKRANANDGKHGYDWLTSFDFDQDGDFSNNKLHWKQINQYVDASRTGASAFDKWRIRPTLYTSLLEYMDGGKNLVLVYHLYHALDKNAAGNWQLHDWERVELQLRNVVGNPGSGESVAFAVVTQHKRNVVRRQGSTDLNFMQTGTGSHLLIWQAEWSDKLLAPHGQELRFVTEPYSFFAGRMASGGKAEADVNNDDGRKKLHFAFVPEDDAAAVAAFNAQPVRYSTADAQASRYDNGTSANWPAVKRVTYELQDLADILPTHWEFGGYATHWLPDSPRYFFLESPVVNEAGQAEVSVGMQRFFSKTRDVEGEDDREGYPSKAWFFGTFELNDKASDTGGGGGSFGDKAWASTVVDSRGQTRASASGYPASANAYWWQHDYFVHSGVTDDIDGQEQGFWLQGGWYLPQNGGFDGRWVQLFDDRPGKESGEY</sequence>
<organism evidence="1 2">
    <name type="scientific">Corallococcus caeni</name>
    <dbReference type="NCBI Taxonomy" id="3082388"/>
    <lineage>
        <taxon>Bacteria</taxon>
        <taxon>Pseudomonadati</taxon>
        <taxon>Myxococcota</taxon>
        <taxon>Myxococcia</taxon>
        <taxon>Myxococcales</taxon>
        <taxon>Cystobacterineae</taxon>
        <taxon>Myxococcaceae</taxon>
        <taxon>Corallococcus</taxon>
    </lineage>
</organism>
<gene>
    <name evidence="1" type="ORF">ASNO1_63510</name>
</gene>
<comment type="caution">
    <text evidence="1">The sequence shown here is derived from an EMBL/GenBank/DDBJ whole genome shotgun (WGS) entry which is preliminary data.</text>
</comment>
<keyword evidence="2" id="KW-1185">Reference proteome</keyword>